<dbReference type="EMBL" id="JALKFT010000018">
    <property type="protein sequence ID" value="MCK9877505.1"/>
    <property type="molecule type" value="Genomic_DNA"/>
</dbReference>
<evidence type="ECO:0000313" key="3">
    <source>
        <dbReference type="Proteomes" id="UP001201873"/>
    </source>
</evidence>
<feature type="region of interest" description="Disordered" evidence="1">
    <location>
        <begin position="75"/>
        <end position="123"/>
    </location>
</feature>
<protein>
    <submittedName>
        <fullName evidence="2">Uncharacterized protein</fullName>
    </submittedName>
</protein>
<comment type="caution">
    <text evidence="2">The sequence shown here is derived from an EMBL/GenBank/DDBJ whole genome shotgun (WGS) entry which is preliminary data.</text>
</comment>
<gene>
    <name evidence="2" type="ORF">MXD59_17285</name>
</gene>
<reference evidence="2 3" key="1">
    <citation type="submission" date="2022-04" db="EMBL/GenBank/DDBJ databases">
        <title>Genome diversity in the genus Frankia.</title>
        <authorList>
            <person name="Carlos-Shanley C."/>
            <person name="Hahn D."/>
        </authorList>
    </citation>
    <scope>NUCLEOTIDE SEQUENCE [LARGE SCALE GENOMIC DNA]</scope>
    <source>
        <strain evidence="2 3">Ag45/Mut15</strain>
    </source>
</reference>
<proteinExistence type="predicted"/>
<dbReference type="Pfam" id="PF20242">
    <property type="entry name" value="Emfourin"/>
    <property type="match status" value="1"/>
</dbReference>
<sequence length="169" mass="17278">MNVDTGPANSANPADSDPTTSSADIDGPAANTAAAQVGRVRVALTRTGGVLGVTIRRALDTADLPVPAADRLRALTASAIATPPPDAPSPDAPPPDAPSDAESGTSRGQDISPARRPAGRGGADRFSYVLEIEQAGHRMVLRVDEPLPSAIRPLLDLLNTAPITPRTDP</sequence>
<dbReference type="InterPro" id="IPR049457">
    <property type="entry name" value="Emfourin"/>
</dbReference>
<accession>A0ABT0K127</accession>
<feature type="compositionally biased region" description="Polar residues" evidence="1">
    <location>
        <begin position="7"/>
        <end position="23"/>
    </location>
</feature>
<dbReference type="RefSeq" id="WP_248825738.1">
    <property type="nucleotide sequence ID" value="NZ_JALKFT010000018.1"/>
</dbReference>
<name>A0ABT0K127_9ACTN</name>
<feature type="compositionally biased region" description="Pro residues" evidence="1">
    <location>
        <begin position="82"/>
        <end position="97"/>
    </location>
</feature>
<evidence type="ECO:0000313" key="2">
    <source>
        <dbReference type="EMBL" id="MCK9877505.1"/>
    </source>
</evidence>
<keyword evidence="3" id="KW-1185">Reference proteome</keyword>
<organism evidence="2 3">
    <name type="scientific">Frankia umida</name>
    <dbReference type="NCBI Taxonomy" id="573489"/>
    <lineage>
        <taxon>Bacteria</taxon>
        <taxon>Bacillati</taxon>
        <taxon>Actinomycetota</taxon>
        <taxon>Actinomycetes</taxon>
        <taxon>Frankiales</taxon>
        <taxon>Frankiaceae</taxon>
        <taxon>Frankia</taxon>
    </lineage>
</organism>
<dbReference type="Proteomes" id="UP001201873">
    <property type="component" value="Unassembled WGS sequence"/>
</dbReference>
<evidence type="ECO:0000256" key="1">
    <source>
        <dbReference type="SAM" id="MobiDB-lite"/>
    </source>
</evidence>
<feature type="region of interest" description="Disordered" evidence="1">
    <location>
        <begin position="1"/>
        <end position="38"/>
    </location>
</feature>